<dbReference type="Pfam" id="PF00665">
    <property type="entry name" value="rve"/>
    <property type="match status" value="1"/>
</dbReference>
<dbReference type="InterPro" id="IPR012337">
    <property type="entry name" value="RNaseH-like_sf"/>
</dbReference>
<reference evidence="3" key="1">
    <citation type="journal article" date="2018" name="Genome Res.">
        <title>The genomic architecture and molecular evolution of ant odorant receptors.</title>
        <authorList>
            <person name="McKenzie S.K."/>
            <person name="Kronauer D.J.C."/>
        </authorList>
    </citation>
    <scope>NUCLEOTIDE SEQUENCE [LARGE SCALE GENOMIC DNA]</scope>
    <source>
        <strain evidence="3">Clonal line C1</strain>
    </source>
</reference>
<accession>A0A3L8DHZ3</accession>
<dbReference type="InterPro" id="IPR050951">
    <property type="entry name" value="Retrovirus_Pol_polyprotein"/>
</dbReference>
<dbReference type="PANTHER" id="PTHR37984:SF5">
    <property type="entry name" value="PROTEIN NYNRIN-LIKE"/>
    <property type="match status" value="1"/>
</dbReference>
<dbReference type="Proteomes" id="UP000279307">
    <property type="component" value="Chromosome 8"/>
</dbReference>
<dbReference type="Gene3D" id="3.30.420.10">
    <property type="entry name" value="Ribonuclease H-like superfamily/Ribonuclease H"/>
    <property type="match status" value="1"/>
</dbReference>
<feature type="compositionally biased region" description="Basic and acidic residues" evidence="1">
    <location>
        <begin position="88"/>
        <end position="101"/>
    </location>
</feature>
<dbReference type="SUPFAM" id="SSF53098">
    <property type="entry name" value="Ribonuclease H-like"/>
    <property type="match status" value="1"/>
</dbReference>
<name>A0A3L8DHZ3_OOCBI</name>
<evidence type="ECO:0000256" key="1">
    <source>
        <dbReference type="SAM" id="MobiDB-lite"/>
    </source>
</evidence>
<sequence length="453" mass="51443">MSLDDLLQEMENIFDQPLGRLDSRRKFEMRKWNKEESFSEYWHDKIILGNRISIQEDELVDYMVNVYRKAFKKISLAPETTRHGYHTSTRDDTPRRTDRNAASKGQAAPSTKSAVRGTVKCYSWNQVGHYAKDCLTKAKQTSGSEDRAKVLPDRAAKRQVGAIRKGEESESEDSTAEDGPDCSTHPVEEEICAINLDPGCRDDYQKSICCDIKDAFSKFVRLYATKTTNAKEAIKCLDQYFQSYSKPKVIVSDRGSAFTFADFGEFIKTHNIKHVKIATGSPQANGQAKRLNRTILPMLSKLSDKTSGSTGQTPSHLVFGLEQRGPNIDNLRELISTVNPPDTRDVQTLRNRAAETNAKLQRYQKKAFNTKHKAPRLYKPGELVMIRNYETTPGVSKKLVPKFRGPYEIKKTLGNDRYVVCDPPGFQNTQKSYEGVWEAKNIRPWLYSPSDCI</sequence>
<evidence type="ECO:0000313" key="3">
    <source>
        <dbReference type="EMBL" id="RLU19946.1"/>
    </source>
</evidence>
<dbReference type="InterPro" id="IPR001584">
    <property type="entry name" value="Integrase_cat-core"/>
</dbReference>
<dbReference type="PANTHER" id="PTHR37984">
    <property type="entry name" value="PROTEIN CBG26694"/>
    <property type="match status" value="1"/>
</dbReference>
<protein>
    <recommendedName>
        <fullName evidence="2">Integrase catalytic domain-containing protein</fullName>
    </recommendedName>
</protein>
<dbReference type="OrthoDB" id="7551493at2759"/>
<comment type="caution">
    <text evidence="3">The sequence shown here is derived from an EMBL/GenBank/DDBJ whole genome shotgun (WGS) entry which is preliminary data.</text>
</comment>
<organism evidence="3">
    <name type="scientific">Ooceraea biroi</name>
    <name type="common">Clonal raider ant</name>
    <name type="synonym">Cerapachys biroi</name>
    <dbReference type="NCBI Taxonomy" id="2015173"/>
    <lineage>
        <taxon>Eukaryota</taxon>
        <taxon>Metazoa</taxon>
        <taxon>Ecdysozoa</taxon>
        <taxon>Arthropoda</taxon>
        <taxon>Hexapoda</taxon>
        <taxon>Insecta</taxon>
        <taxon>Pterygota</taxon>
        <taxon>Neoptera</taxon>
        <taxon>Endopterygota</taxon>
        <taxon>Hymenoptera</taxon>
        <taxon>Apocrita</taxon>
        <taxon>Aculeata</taxon>
        <taxon>Formicoidea</taxon>
        <taxon>Formicidae</taxon>
        <taxon>Dorylinae</taxon>
        <taxon>Ooceraea</taxon>
    </lineage>
</organism>
<dbReference type="GO" id="GO:0015074">
    <property type="term" value="P:DNA integration"/>
    <property type="evidence" value="ECO:0007669"/>
    <property type="project" value="InterPro"/>
</dbReference>
<dbReference type="EMBL" id="QOIP01000008">
    <property type="protein sequence ID" value="RLU19946.1"/>
    <property type="molecule type" value="Genomic_DNA"/>
</dbReference>
<feature type="domain" description="Integrase catalytic" evidence="2">
    <location>
        <begin position="182"/>
        <end position="348"/>
    </location>
</feature>
<proteinExistence type="predicted"/>
<feature type="compositionally biased region" description="Acidic residues" evidence="1">
    <location>
        <begin position="169"/>
        <end position="180"/>
    </location>
</feature>
<dbReference type="InterPro" id="IPR036397">
    <property type="entry name" value="RNaseH_sf"/>
</dbReference>
<dbReference type="GO" id="GO:0003676">
    <property type="term" value="F:nucleic acid binding"/>
    <property type="evidence" value="ECO:0007669"/>
    <property type="project" value="InterPro"/>
</dbReference>
<evidence type="ECO:0000259" key="2">
    <source>
        <dbReference type="PROSITE" id="PS50994"/>
    </source>
</evidence>
<reference evidence="3" key="2">
    <citation type="submission" date="2018-07" db="EMBL/GenBank/DDBJ databases">
        <authorList>
            <person name="Mckenzie S.K."/>
            <person name="Kronauer D.J.C."/>
        </authorList>
    </citation>
    <scope>NUCLEOTIDE SEQUENCE</scope>
    <source>
        <strain evidence="3">Clonal line C1</strain>
    </source>
</reference>
<dbReference type="AlphaFoldDB" id="A0A3L8DHZ3"/>
<feature type="region of interest" description="Disordered" evidence="1">
    <location>
        <begin position="156"/>
        <end position="184"/>
    </location>
</feature>
<feature type="region of interest" description="Disordered" evidence="1">
    <location>
        <begin position="82"/>
        <end position="112"/>
    </location>
</feature>
<gene>
    <name evidence="3" type="ORF">DMN91_008505</name>
</gene>
<dbReference type="PROSITE" id="PS50994">
    <property type="entry name" value="INTEGRASE"/>
    <property type="match status" value="1"/>
</dbReference>